<accession>A0A137NRM8</accession>
<protein>
    <submittedName>
        <fullName evidence="2">Uncharacterized protein</fullName>
    </submittedName>
</protein>
<sequence>MKSIAIYSIILSFLNAVPLINVGASVGSPTSGSAQNIGPNANNWGNGYRNDYQPSSLLNVGVSALSPSSSNAQNIATNNKNAYPYNNWWGGSPYGYGGYGWGY</sequence>
<evidence type="ECO:0000313" key="3">
    <source>
        <dbReference type="Proteomes" id="UP000070444"/>
    </source>
</evidence>
<name>A0A137NRM8_CONC2</name>
<organism evidence="2 3">
    <name type="scientific">Conidiobolus coronatus (strain ATCC 28846 / CBS 209.66 / NRRL 28638)</name>
    <name type="common">Delacroixia coronata</name>
    <dbReference type="NCBI Taxonomy" id="796925"/>
    <lineage>
        <taxon>Eukaryota</taxon>
        <taxon>Fungi</taxon>
        <taxon>Fungi incertae sedis</taxon>
        <taxon>Zoopagomycota</taxon>
        <taxon>Entomophthoromycotina</taxon>
        <taxon>Entomophthoromycetes</taxon>
        <taxon>Entomophthorales</taxon>
        <taxon>Ancylistaceae</taxon>
        <taxon>Conidiobolus</taxon>
    </lineage>
</organism>
<feature type="chain" id="PRO_5007294017" evidence="1">
    <location>
        <begin position="17"/>
        <end position="103"/>
    </location>
</feature>
<proteinExistence type="predicted"/>
<evidence type="ECO:0000256" key="1">
    <source>
        <dbReference type="SAM" id="SignalP"/>
    </source>
</evidence>
<evidence type="ECO:0000313" key="2">
    <source>
        <dbReference type="EMBL" id="KXN65419.1"/>
    </source>
</evidence>
<keyword evidence="1" id="KW-0732">Signal</keyword>
<dbReference type="AlphaFoldDB" id="A0A137NRM8"/>
<gene>
    <name evidence="2" type="ORF">CONCODRAFT_12985</name>
</gene>
<keyword evidence="3" id="KW-1185">Reference proteome</keyword>
<dbReference type="EMBL" id="KQ964884">
    <property type="protein sequence ID" value="KXN65419.1"/>
    <property type="molecule type" value="Genomic_DNA"/>
</dbReference>
<feature type="signal peptide" evidence="1">
    <location>
        <begin position="1"/>
        <end position="16"/>
    </location>
</feature>
<reference evidence="2 3" key="1">
    <citation type="journal article" date="2015" name="Genome Biol. Evol.">
        <title>Phylogenomic analyses indicate that early fungi evolved digesting cell walls of algal ancestors of land plants.</title>
        <authorList>
            <person name="Chang Y."/>
            <person name="Wang S."/>
            <person name="Sekimoto S."/>
            <person name="Aerts A.L."/>
            <person name="Choi C."/>
            <person name="Clum A."/>
            <person name="LaButti K.M."/>
            <person name="Lindquist E.A."/>
            <person name="Yee Ngan C."/>
            <person name="Ohm R.A."/>
            <person name="Salamov A.A."/>
            <person name="Grigoriev I.V."/>
            <person name="Spatafora J.W."/>
            <person name="Berbee M.L."/>
        </authorList>
    </citation>
    <scope>NUCLEOTIDE SEQUENCE [LARGE SCALE GENOMIC DNA]</scope>
    <source>
        <strain evidence="2 3">NRRL 28638</strain>
    </source>
</reference>
<dbReference type="Proteomes" id="UP000070444">
    <property type="component" value="Unassembled WGS sequence"/>
</dbReference>